<reference evidence="1" key="1">
    <citation type="submission" date="2022-04" db="EMBL/GenBank/DDBJ databases">
        <title>Carnegiea gigantea Genome sequencing and assembly v2.</title>
        <authorList>
            <person name="Copetti D."/>
            <person name="Sanderson M.J."/>
            <person name="Burquez A."/>
            <person name="Wojciechowski M.F."/>
        </authorList>
    </citation>
    <scope>NUCLEOTIDE SEQUENCE</scope>
    <source>
        <strain evidence="1">SGP5-SGP5p</strain>
        <tissue evidence="1">Aerial part</tissue>
    </source>
</reference>
<dbReference type="PANTHER" id="PTHR33240">
    <property type="entry name" value="OS08G0508500 PROTEIN"/>
    <property type="match status" value="1"/>
</dbReference>
<dbReference type="EMBL" id="JAKOGI010002320">
    <property type="protein sequence ID" value="KAJ8422259.1"/>
    <property type="molecule type" value="Genomic_DNA"/>
</dbReference>
<accession>A0A9Q1GN75</accession>
<proteinExistence type="predicted"/>
<comment type="caution">
    <text evidence="1">The sequence shown here is derived from an EMBL/GenBank/DDBJ whole genome shotgun (WGS) entry which is preliminary data.</text>
</comment>
<dbReference type="Proteomes" id="UP001153076">
    <property type="component" value="Unassembled WGS sequence"/>
</dbReference>
<organism evidence="1 2">
    <name type="scientific">Carnegiea gigantea</name>
    <dbReference type="NCBI Taxonomy" id="171969"/>
    <lineage>
        <taxon>Eukaryota</taxon>
        <taxon>Viridiplantae</taxon>
        <taxon>Streptophyta</taxon>
        <taxon>Embryophyta</taxon>
        <taxon>Tracheophyta</taxon>
        <taxon>Spermatophyta</taxon>
        <taxon>Magnoliopsida</taxon>
        <taxon>eudicotyledons</taxon>
        <taxon>Gunneridae</taxon>
        <taxon>Pentapetalae</taxon>
        <taxon>Caryophyllales</taxon>
        <taxon>Cactineae</taxon>
        <taxon>Cactaceae</taxon>
        <taxon>Cactoideae</taxon>
        <taxon>Echinocereeae</taxon>
        <taxon>Carnegiea</taxon>
    </lineage>
</organism>
<sequence>MEQGSRVTAPTMVFGGKDTLRGRDEDRQCDCAVNPGRIGSSVDIITWDYLKRLMHPGRDLVPMANPILGFEGQEVNPTRMICLPVRFGDKNKFKSLEVDFLVVDVPTAYNVIIGRPTLHRVKAVMRRPQLLRDWWPHPQQLTLGRRKYKLHFLRIATLYSGPLKLDHKVQVCLQPLTASLISRDVPLQPTALCDRLYPFGKDISYSHLLLGDLWGVRSPRGCQVPGFDYILDKREPDAFVRFDEVGERPRGATYNWSRDSYTFVRSLVRLPGRSLLPWRPAPRLVSKWPVGRRLPHLRRNGCLGLARVSLSPLLLADRQAHSGPLPAGSKGGCLQEKVYVYVPREIKEGRIRSYTIPFWPAGQQGAASLPSTYA</sequence>
<evidence type="ECO:0000313" key="1">
    <source>
        <dbReference type="EMBL" id="KAJ8422259.1"/>
    </source>
</evidence>
<evidence type="ECO:0000313" key="2">
    <source>
        <dbReference type="Proteomes" id="UP001153076"/>
    </source>
</evidence>
<name>A0A9Q1GN75_9CARY</name>
<dbReference type="CDD" id="cd00303">
    <property type="entry name" value="retropepsin_like"/>
    <property type="match status" value="1"/>
</dbReference>
<gene>
    <name evidence="1" type="ORF">Cgig2_029102</name>
</gene>
<dbReference type="AlphaFoldDB" id="A0A9Q1GN75"/>
<keyword evidence="2" id="KW-1185">Reference proteome</keyword>
<dbReference type="PANTHER" id="PTHR33240:SF17">
    <property type="entry name" value="EUKARYOTIC PEPTIDE CHAIN RELEASE FACTOR GTP-BINDING SUBUNIT-LIKE"/>
    <property type="match status" value="1"/>
</dbReference>
<protein>
    <submittedName>
        <fullName evidence="1">Uncharacterized protein</fullName>
    </submittedName>
</protein>